<evidence type="ECO:0000256" key="2">
    <source>
        <dbReference type="ARBA" id="ARBA00023002"/>
    </source>
</evidence>
<organism evidence="4 5">
    <name type="scientific">Acidisarcina polymorpha</name>
    <dbReference type="NCBI Taxonomy" id="2211140"/>
    <lineage>
        <taxon>Bacteria</taxon>
        <taxon>Pseudomonadati</taxon>
        <taxon>Acidobacteriota</taxon>
        <taxon>Terriglobia</taxon>
        <taxon>Terriglobales</taxon>
        <taxon>Acidobacteriaceae</taxon>
        <taxon>Acidisarcina</taxon>
    </lineage>
</organism>
<evidence type="ECO:0000259" key="3">
    <source>
        <dbReference type="Pfam" id="PF02525"/>
    </source>
</evidence>
<dbReference type="Proteomes" id="UP000253606">
    <property type="component" value="Chromosome"/>
</dbReference>
<dbReference type="SUPFAM" id="SSF52218">
    <property type="entry name" value="Flavoproteins"/>
    <property type="match status" value="1"/>
</dbReference>
<dbReference type="EMBL" id="CP030840">
    <property type="protein sequence ID" value="AXC12309.1"/>
    <property type="molecule type" value="Genomic_DNA"/>
</dbReference>
<dbReference type="PANTHER" id="PTHR10204:SF34">
    <property type="entry name" value="NAD(P)H DEHYDROGENASE [QUINONE] 1 ISOFORM 1"/>
    <property type="match status" value="1"/>
</dbReference>
<reference evidence="4 5" key="1">
    <citation type="journal article" date="2018" name="Front. Microbiol.">
        <title>Hydrolytic Capabilities as a Key to Environmental Success: Chitinolytic and Cellulolytic Acidobacteria From Acidic Sub-arctic Soils and Boreal Peatlands.</title>
        <authorList>
            <person name="Belova S.E."/>
            <person name="Ravin N.V."/>
            <person name="Pankratov T.A."/>
            <person name="Rakitin A.L."/>
            <person name="Ivanova A.A."/>
            <person name="Beletsky A.V."/>
            <person name="Mardanov A.V."/>
            <person name="Sinninghe Damste J.S."/>
            <person name="Dedysh S.N."/>
        </authorList>
    </citation>
    <scope>NUCLEOTIDE SEQUENCE [LARGE SCALE GENOMIC DNA]</scope>
    <source>
        <strain evidence="4 5">SBC82</strain>
    </source>
</reference>
<proteinExistence type="inferred from homology"/>
<dbReference type="InterPro" id="IPR003680">
    <property type="entry name" value="Flavodoxin_fold"/>
</dbReference>
<keyword evidence="2" id="KW-0560">Oxidoreductase</keyword>
<dbReference type="InterPro" id="IPR051545">
    <property type="entry name" value="NAD(P)H_dehydrogenase_qn"/>
</dbReference>
<dbReference type="AlphaFoldDB" id="A0A2Z5FZV8"/>
<evidence type="ECO:0000313" key="4">
    <source>
        <dbReference type="EMBL" id="AXC12309.1"/>
    </source>
</evidence>
<dbReference type="Pfam" id="PF02525">
    <property type="entry name" value="Flavodoxin_2"/>
    <property type="match status" value="1"/>
</dbReference>
<feature type="domain" description="Flavodoxin-like fold" evidence="3">
    <location>
        <begin position="3"/>
        <end position="214"/>
    </location>
</feature>
<dbReference type="RefSeq" id="WP_114207555.1">
    <property type="nucleotide sequence ID" value="NZ_CP030840.1"/>
</dbReference>
<dbReference type="GO" id="GO:0005829">
    <property type="term" value="C:cytosol"/>
    <property type="evidence" value="ECO:0007669"/>
    <property type="project" value="TreeGrafter"/>
</dbReference>
<sequence>MQKNILLVHAQPESTSLTRTLVETAKTHLAASGHRVLESDLYAMQWKAVYDADDFPTRRNDERLSFIEESGYAFSTGTQTSDVQQEQAKLLEADAVLFFFPLWWFGFPAILKGWVDRVFAYGLAYGFRDAGNEYRYGDGGFAGKRAMLAVTLGGPSYDYGSRGINGALEEILFPITHGTLFFTGMEVLPTFAIYGAAHITSEEVASAQLALKKRLDGLFTDIPITFRRQNDGDYPDRHQLAAHVAPGVAGILAHVHDAEGFL</sequence>
<dbReference type="GO" id="GO:0003955">
    <property type="term" value="F:NAD(P)H dehydrogenase (quinone) activity"/>
    <property type="evidence" value="ECO:0007669"/>
    <property type="project" value="TreeGrafter"/>
</dbReference>
<dbReference type="InterPro" id="IPR029039">
    <property type="entry name" value="Flavoprotein-like_sf"/>
</dbReference>
<evidence type="ECO:0000256" key="1">
    <source>
        <dbReference type="ARBA" id="ARBA00006252"/>
    </source>
</evidence>
<keyword evidence="5" id="KW-1185">Reference proteome</keyword>
<name>A0A2Z5FZV8_9BACT</name>
<dbReference type="OrthoDB" id="9798454at2"/>
<accession>A0A2Z5FZV8</accession>
<gene>
    <name evidence="4" type="ORF">ACPOL_3007</name>
</gene>
<dbReference type="PANTHER" id="PTHR10204">
    <property type="entry name" value="NAD P H OXIDOREDUCTASE-RELATED"/>
    <property type="match status" value="1"/>
</dbReference>
<evidence type="ECO:0000313" key="5">
    <source>
        <dbReference type="Proteomes" id="UP000253606"/>
    </source>
</evidence>
<comment type="similarity">
    <text evidence="1">Belongs to the NAD(P)H dehydrogenase (quinone) family.</text>
</comment>
<dbReference type="Gene3D" id="3.40.50.360">
    <property type="match status" value="1"/>
</dbReference>
<protein>
    <submittedName>
        <fullName evidence="4">NAD(P)H oxidoreductase YRKL</fullName>
    </submittedName>
</protein>
<dbReference type="KEGG" id="abas:ACPOL_3007"/>